<protein>
    <submittedName>
        <fullName evidence="5">Putative nucleoredoxin 1</fullName>
    </submittedName>
</protein>
<dbReference type="PANTHER" id="PTHR47841:SF5">
    <property type="entry name" value="CYSTEINE_HISTIDINE-RICH C1 DOMAIN FAMILY PROTEIN"/>
    <property type="match status" value="1"/>
</dbReference>
<sequence length="232" mass="25159">MLTEVTEPHTIQHISHNHPLTEVIVVGAYTCDGCKLYGTGKTYRCNDCDYDLHEYCTACPQTLGKSWHAPDHELSLINGPTHMTERGCYVCRAYIQGMFYKCKHCSFESHPLCAHGPMHASSPDATTTTKQRSLHDPAGQGQPSSPQQYGQGDPYGYAHMGPYGTHPHGGGDHQQQHPHMSPSSPKLDPKADSRKGKKKRGGFLGAFQTVVAGTATVAAHVAVAMVTGEFSA</sequence>
<gene>
    <name evidence="5" type="ORF">LE_TR6579_c0_g1_i1_g.24011</name>
</gene>
<feature type="domain" description="DC1" evidence="4">
    <location>
        <begin position="69"/>
        <end position="114"/>
    </location>
</feature>
<keyword evidence="1" id="KW-0677">Repeat</keyword>
<dbReference type="InterPro" id="IPR046349">
    <property type="entry name" value="C1-like_sf"/>
</dbReference>
<feature type="compositionally biased region" description="Low complexity" evidence="2">
    <location>
        <begin position="136"/>
        <end position="154"/>
    </location>
</feature>
<dbReference type="PANTHER" id="PTHR47841">
    <property type="entry name" value="DIACYLGLYCEROL KINASE THETA-LIKE-RELATED"/>
    <property type="match status" value="1"/>
</dbReference>
<dbReference type="AlphaFoldDB" id="A0A1J3I5G6"/>
<dbReference type="InterPro" id="IPR004146">
    <property type="entry name" value="DC1"/>
</dbReference>
<evidence type="ECO:0000259" key="4">
    <source>
        <dbReference type="Pfam" id="PF03107"/>
    </source>
</evidence>
<dbReference type="EMBL" id="GEVL01001863">
    <property type="protein sequence ID" value="JAU75478.1"/>
    <property type="molecule type" value="Transcribed_RNA"/>
</dbReference>
<evidence type="ECO:0000256" key="3">
    <source>
        <dbReference type="SAM" id="Phobius"/>
    </source>
</evidence>
<feature type="domain" description="DC1" evidence="4">
    <location>
        <begin position="15"/>
        <end position="56"/>
    </location>
</feature>
<keyword evidence="3" id="KW-1133">Transmembrane helix</keyword>
<reference evidence="5" key="1">
    <citation type="submission" date="2016-07" db="EMBL/GenBank/DDBJ databases">
        <title>De novo transcriptome assembly of four accessions of the metal hyperaccumulator plant Noccaea caerulescens.</title>
        <authorList>
            <person name="Blande D."/>
            <person name="Halimaa P."/>
            <person name="Tervahauta A.I."/>
            <person name="Aarts M.G."/>
            <person name="Karenlampi S.O."/>
        </authorList>
    </citation>
    <scope>NUCLEOTIDE SEQUENCE</scope>
</reference>
<dbReference type="Pfam" id="PF03107">
    <property type="entry name" value="C1_2"/>
    <property type="match status" value="2"/>
</dbReference>
<evidence type="ECO:0000256" key="2">
    <source>
        <dbReference type="SAM" id="MobiDB-lite"/>
    </source>
</evidence>
<name>A0A1J3I5G6_NOCCA</name>
<feature type="transmembrane region" description="Helical" evidence="3">
    <location>
        <begin position="203"/>
        <end position="226"/>
    </location>
</feature>
<evidence type="ECO:0000313" key="5">
    <source>
        <dbReference type="EMBL" id="JAU75478.1"/>
    </source>
</evidence>
<dbReference type="SUPFAM" id="SSF57889">
    <property type="entry name" value="Cysteine-rich domain"/>
    <property type="match status" value="2"/>
</dbReference>
<keyword evidence="3" id="KW-0812">Transmembrane</keyword>
<proteinExistence type="predicted"/>
<organism evidence="5">
    <name type="scientific">Noccaea caerulescens</name>
    <name type="common">Alpine penny-cress</name>
    <name type="synonym">Thlaspi caerulescens</name>
    <dbReference type="NCBI Taxonomy" id="107243"/>
    <lineage>
        <taxon>Eukaryota</taxon>
        <taxon>Viridiplantae</taxon>
        <taxon>Streptophyta</taxon>
        <taxon>Embryophyta</taxon>
        <taxon>Tracheophyta</taxon>
        <taxon>Spermatophyta</taxon>
        <taxon>Magnoliopsida</taxon>
        <taxon>eudicotyledons</taxon>
        <taxon>Gunneridae</taxon>
        <taxon>Pentapetalae</taxon>
        <taxon>rosids</taxon>
        <taxon>malvids</taxon>
        <taxon>Brassicales</taxon>
        <taxon>Brassicaceae</taxon>
        <taxon>Coluteocarpeae</taxon>
        <taxon>Noccaea</taxon>
    </lineage>
</organism>
<keyword evidence="3" id="KW-0472">Membrane</keyword>
<feature type="region of interest" description="Disordered" evidence="2">
    <location>
        <begin position="119"/>
        <end position="200"/>
    </location>
</feature>
<evidence type="ECO:0000256" key="1">
    <source>
        <dbReference type="ARBA" id="ARBA00022737"/>
    </source>
</evidence>
<accession>A0A1J3I5G6</accession>